<dbReference type="GO" id="GO:0005886">
    <property type="term" value="C:plasma membrane"/>
    <property type="evidence" value="ECO:0007669"/>
    <property type="project" value="UniProtKB-SubCell"/>
</dbReference>
<evidence type="ECO:0000256" key="6">
    <source>
        <dbReference type="SAM" id="Phobius"/>
    </source>
</evidence>
<dbReference type="PANTHER" id="PTHR30482:SF10">
    <property type="entry name" value="HIGH-AFFINITY BRANCHED-CHAIN AMINO ACID TRANSPORT PROTEIN BRAE"/>
    <property type="match status" value="1"/>
</dbReference>
<keyword evidence="2" id="KW-1003">Cell membrane</keyword>
<evidence type="ECO:0000256" key="5">
    <source>
        <dbReference type="ARBA" id="ARBA00023136"/>
    </source>
</evidence>
<dbReference type="EMBL" id="MLJW01000153">
    <property type="protein sequence ID" value="OIQ96193.1"/>
    <property type="molecule type" value="Genomic_DNA"/>
</dbReference>
<comment type="subcellular location">
    <subcellularLocation>
        <location evidence="1">Cell membrane</location>
        <topology evidence="1">Multi-pass membrane protein</topology>
    </subcellularLocation>
</comment>
<evidence type="ECO:0000256" key="4">
    <source>
        <dbReference type="ARBA" id="ARBA00022989"/>
    </source>
</evidence>
<dbReference type="AlphaFoldDB" id="A0A1J5RKA3"/>
<feature type="transmembrane region" description="Helical" evidence="6">
    <location>
        <begin position="149"/>
        <end position="167"/>
    </location>
</feature>
<accession>A0A1J5RKA3</accession>
<feature type="transmembrane region" description="Helical" evidence="6">
    <location>
        <begin position="110"/>
        <end position="129"/>
    </location>
</feature>
<dbReference type="GO" id="GO:0015658">
    <property type="term" value="F:branched-chain amino acid transmembrane transporter activity"/>
    <property type="evidence" value="ECO:0007669"/>
    <property type="project" value="InterPro"/>
</dbReference>
<sequence>MKNIVTVAVLVALVAFLSAIPWLGSAPIVQFGINALLIATLAQGWNIIGGYTGYASFGNSVFYGLGTYGTAIAMANYHLPFGVGLVCGAALGVACAFLFGLPILRLRGPYFAIATLGLSAVMGALVSNLDIAGRNIGLILPLFRGDQLFYELALGLLVLATLTVFWVSRSRFGAGLVAIRENEDAAAVMGINTTLYKVAALALAGFFSALAGGIHAYWITFIDPSSAFDSTLNVKMVIMAVFGGPGTVFGPVIGAFLLSGISELLASNVSTVASLFYGLVIVLAVVFMPKGLIDMGGGVRRLGWKYFIQNIRQNRL</sequence>
<evidence type="ECO:0000256" key="1">
    <source>
        <dbReference type="ARBA" id="ARBA00004651"/>
    </source>
</evidence>
<organism evidence="7">
    <name type="scientific">mine drainage metagenome</name>
    <dbReference type="NCBI Taxonomy" id="410659"/>
    <lineage>
        <taxon>unclassified sequences</taxon>
        <taxon>metagenomes</taxon>
        <taxon>ecological metagenomes</taxon>
    </lineage>
</organism>
<evidence type="ECO:0000313" key="7">
    <source>
        <dbReference type="EMBL" id="OIQ96193.1"/>
    </source>
</evidence>
<keyword evidence="4 6" id="KW-1133">Transmembrane helix</keyword>
<name>A0A1J5RKA3_9ZZZZ</name>
<feature type="transmembrane region" description="Helical" evidence="6">
    <location>
        <begin position="238"/>
        <end position="258"/>
    </location>
</feature>
<dbReference type="InterPro" id="IPR043428">
    <property type="entry name" value="LivM-like"/>
</dbReference>
<keyword evidence="3 6" id="KW-0812">Transmembrane</keyword>
<feature type="transmembrane region" description="Helical" evidence="6">
    <location>
        <begin position="198"/>
        <end position="218"/>
    </location>
</feature>
<reference evidence="7" key="1">
    <citation type="submission" date="2016-10" db="EMBL/GenBank/DDBJ databases">
        <title>Sequence of Gallionella enrichment culture.</title>
        <authorList>
            <person name="Poehlein A."/>
            <person name="Muehling M."/>
            <person name="Daniel R."/>
        </authorList>
    </citation>
    <scope>NUCLEOTIDE SEQUENCE</scope>
</reference>
<feature type="transmembrane region" description="Helical" evidence="6">
    <location>
        <begin position="29"/>
        <end position="48"/>
    </location>
</feature>
<feature type="transmembrane region" description="Helical" evidence="6">
    <location>
        <begin position="265"/>
        <end position="288"/>
    </location>
</feature>
<gene>
    <name evidence="7" type="ORF">GALL_218220</name>
</gene>
<keyword evidence="5 6" id="KW-0472">Membrane</keyword>
<dbReference type="PANTHER" id="PTHR30482">
    <property type="entry name" value="HIGH-AFFINITY BRANCHED-CHAIN AMINO ACID TRANSPORT SYSTEM PERMEASE"/>
    <property type="match status" value="1"/>
</dbReference>
<feature type="transmembrane region" description="Helical" evidence="6">
    <location>
        <begin position="83"/>
        <end position="103"/>
    </location>
</feature>
<dbReference type="InterPro" id="IPR001851">
    <property type="entry name" value="ABC_transp_permease"/>
</dbReference>
<comment type="caution">
    <text evidence="7">The sequence shown here is derived from an EMBL/GenBank/DDBJ whole genome shotgun (WGS) entry which is preliminary data.</text>
</comment>
<evidence type="ECO:0000256" key="2">
    <source>
        <dbReference type="ARBA" id="ARBA00022475"/>
    </source>
</evidence>
<evidence type="ECO:0000256" key="3">
    <source>
        <dbReference type="ARBA" id="ARBA00022692"/>
    </source>
</evidence>
<protein>
    <submittedName>
        <fullName evidence="7">Leucine/isoleucine/valine transporter permease subunit</fullName>
    </submittedName>
</protein>
<proteinExistence type="predicted"/>
<dbReference type="CDD" id="cd06581">
    <property type="entry name" value="TM_PBP1_LivM_like"/>
    <property type="match status" value="1"/>
</dbReference>
<dbReference type="Pfam" id="PF02653">
    <property type="entry name" value="BPD_transp_2"/>
    <property type="match status" value="1"/>
</dbReference>